<sequence>MEKFLFQRSDLRRAEGSASRHYGLRRTITPNRRFQDYFVGSLPQNQGACFRKEKLHEGQKTFWEVVSEPEDPSNPTSVKLVLKMIKPVETPSVLSRGCAVTPPLSTVSPSDCCPIRKHPQSCGEEAGLSQTCRTPPEERWGERTGGCSWSSVSWDSRGAAAQEEAGYCVQQVASVSAEDCCVGSLPQRQSPGLTKRDPAESQTTFWEVVIEPYDHNNLSFKKLVLKMVKPAAAPSPASRCPWGTPASTRDPFCGQQDVSVSAEVEERCRKEVELQGELEHLRQTEGLEERYIKNAAVIPDLRSREEVLEPGYSLPLASTAAARHSSGRDVPLQIHGMNVEEYRRVYNAVVEPMLKTSSGSPRRYSLALGRRIKQRLYEALSCPSLQESEYPDRSVGFRESSARGHKRDAPTIEVDISEEPLPTTCCSNQPPLKKWKTHIV</sequence>
<proteinExistence type="predicted"/>
<dbReference type="PANTHER" id="PTHR15578">
    <property type="entry name" value="CHROMOSOME 8 C22ORF31 HOMOLOG"/>
    <property type="match status" value="1"/>
</dbReference>
<evidence type="ECO:0000313" key="3">
    <source>
        <dbReference type="Proteomes" id="UP000289886"/>
    </source>
</evidence>
<dbReference type="Pfam" id="PF15578">
    <property type="entry name" value="DUF4662"/>
    <property type="match status" value="1"/>
</dbReference>
<comment type="caution">
    <text evidence="2">The sequence shown here is derived from an EMBL/GenBank/DDBJ whole genome shotgun (WGS) entry which is preliminary data.</text>
</comment>
<dbReference type="EMBL" id="SCEB01000260">
    <property type="protein sequence ID" value="RXM99985.1"/>
    <property type="molecule type" value="Genomic_DNA"/>
</dbReference>
<keyword evidence="3" id="KW-1185">Reference proteome</keyword>
<dbReference type="Proteomes" id="UP000289886">
    <property type="component" value="Unassembled WGS sequence"/>
</dbReference>
<dbReference type="AlphaFoldDB" id="A0A662YV33"/>
<evidence type="ECO:0000256" key="1">
    <source>
        <dbReference type="SAM" id="MobiDB-lite"/>
    </source>
</evidence>
<feature type="compositionally biased region" description="Basic and acidic residues" evidence="1">
    <location>
        <begin position="390"/>
        <end position="409"/>
    </location>
</feature>
<protein>
    <submittedName>
        <fullName evidence="2">Uncharacterized protein</fullName>
    </submittedName>
</protein>
<gene>
    <name evidence="2" type="ORF">EOD39_10452</name>
</gene>
<reference evidence="2 3" key="1">
    <citation type="submission" date="2019-01" db="EMBL/GenBank/DDBJ databases">
        <title>Draft Genome and Complete Hox-Cluster Characterization of the Sterlet Sturgeon (Acipenser ruthenus).</title>
        <authorList>
            <person name="Wei Q."/>
        </authorList>
    </citation>
    <scope>NUCLEOTIDE SEQUENCE [LARGE SCALE GENOMIC DNA]</scope>
    <source>
        <strain evidence="2">WHYD16114868_AA</strain>
        <tissue evidence="2">Blood</tissue>
    </source>
</reference>
<organism evidence="2 3">
    <name type="scientific">Acipenser ruthenus</name>
    <name type="common">Sterlet sturgeon</name>
    <dbReference type="NCBI Taxonomy" id="7906"/>
    <lineage>
        <taxon>Eukaryota</taxon>
        <taxon>Metazoa</taxon>
        <taxon>Chordata</taxon>
        <taxon>Craniata</taxon>
        <taxon>Vertebrata</taxon>
        <taxon>Euteleostomi</taxon>
        <taxon>Actinopterygii</taxon>
        <taxon>Chondrostei</taxon>
        <taxon>Acipenseriformes</taxon>
        <taxon>Acipenseridae</taxon>
        <taxon>Acipenser</taxon>
    </lineage>
</organism>
<accession>A0A662YV33</accession>
<name>A0A662YV33_ACIRT</name>
<dbReference type="PANTHER" id="PTHR15578:SF0">
    <property type="entry name" value="CHROMOSOME 22 OPEN READING FRAME 31"/>
    <property type="match status" value="1"/>
</dbReference>
<evidence type="ECO:0000313" key="2">
    <source>
        <dbReference type="EMBL" id="RXM99985.1"/>
    </source>
</evidence>
<dbReference type="InterPro" id="IPR028970">
    <property type="entry name" value="DUF4662"/>
</dbReference>
<feature type="region of interest" description="Disordered" evidence="1">
    <location>
        <begin position="388"/>
        <end position="409"/>
    </location>
</feature>